<name>R7SHA9_FOMME</name>
<reference evidence="3" key="1">
    <citation type="journal article" date="2012" name="Science">
        <title>The Paleozoic origin of enzymatic lignin decomposition reconstructed from 31 fungal genomes.</title>
        <authorList>
            <person name="Floudas D."/>
            <person name="Binder M."/>
            <person name="Riley R."/>
            <person name="Barry K."/>
            <person name="Blanchette R.A."/>
            <person name="Henrissat B."/>
            <person name="Martinez A.T."/>
            <person name="Otillar R."/>
            <person name="Spatafora J.W."/>
            <person name="Yadav J.S."/>
            <person name="Aerts A."/>
            <person name="Benoit I."/>
            <person name="Boyd A."/>
            <person name="Carlson A."/>
            <person name="Copeland A."/>
            <person name="Coutinho P.M."/>
            <person name="de Vries R.P."/>
            <person name="Ferreira P."/>
            <person name="Findley K."/>
            <person name="Foster B."/>
            <person name="Gaskell J."/>
            <person name="Glotzer D."/>
            <person name="Gorecki P."/>
            <person name="Heitman J."/>
            <person name="Hesse C."/>
            <person name="Hori C."/>
            <person name="Igarashi K."/>
            <person name="Jurgens J.A."/>
            <person name="Kallen N."/>
            <person name="Kersten P."/>
            <person name="Kohler A."/>
            <person name="Kuees U."/>
            <person name="Kumar T.K.A."/>
            <person name="Kuo A."/>
            <person name="LaButti K."/>
            <person name="Larrondo L.F."/>
            <person name="Lindquist E."/>
            <person name="Ling A."/>
            <person name="Lombard V."/>
            <person name="Lucas S."/>
            <person name="Lundell T."/>
            <person name="Martin R."/>
            <person name="McLaughlin D.J."/>
            <person name="Morgenstern I."/>
            <person name="Morin E."/>
            <person name="Murat C."/>
            <person name="Nagy L.G."/>
            <person name="Nolan M."/>
            <person name="Ohm R.A."/>
            <person name="Patyshakuliyeva A."/>
            <person name="Rokas A."/>
            <person name="Ruiz-Duenas F.J."/>
            <person name="Sabat G."/>
            <person name="Salamov A."/>
            <person name="Samejima M."/>
            <person name="Schmutz J."/>
            <person name="Slot J.C."/>
            <person name="St John F."/>
            <person name="Stenlid J."/>
            <person name="Sun H."/>
            <person name="Sun S."/>
            <person name="Syed K."/>
            <person name="Tsang A."/>
            <person name="Wiebenga A."/>
            <person name="Young D."/>
            <person name="Pisabarro A."/>
            <person name="Eastwood D.C."/>
            <person name="Martin F."/>
            <person name="Cullen D."/>
            <person name="Grigoriev I.V."/>
            <person name="Hibbett D.S."/>
        </authorList>
    </citation>
    <scope>NUCLEOTIDE SEQUENCE [LARGE SCALE GENOMIC DNA]</scope>
    <source>
        <strain evidence="3">MF3/22</strain>
    </source>
</reference>
<gene>
    <name evidence="2" type="ORF">FOMMEDRAFT_24225</name>
</gene>
<feature type="region of interest" description="Disordered" evidence="1">
    <location>
        <begin position="103"/>
        <end position="128"/>
    </location>
</feature>
<dbReference type="Proteomes" id="UP000053630">
    <property type="component" value="Unassembled WGS sequence"/>
</dbReference>
<dbReference type="EMBL" id="JH717985">
    <property type="protein sequence ID" value="EJC97775.1"/>
    <property type="molecule type" value="Genomic_DNA"/>
</dbReference>
<evidence type="ECO:0000313" key="2">
    <source>
        <dbReference type="EMBL" id="EJC97775.1"/>
    </source>
</evidence>
<evidence type="ECO:0000313" key="3">
    <source>
        <dbReference type="Proteomes" id="UP000053630"/>
    </source>
</evidence>
<accession>R7SHA9</accession>
<dbReference type="RefSeq" id="XP_007271943.1">
    <property type="nucleotide sequence ID" value="XM_007271881.1"/>
</dbReference>
<protein>
    <submittedName>
        <fullName evidence="2">Uncharacterized protein</fullName>
    </submittedName>
</protein>
<dbReference type="KEGG" id="fme:FOMMEDRAFT_24225"/>
<keyword evidence="3" id="KW-1185">Reference proteome</keyword>
<dbReference type="GeneID" id="18678438"/>
<sequence>MSDLKRLQETHEERRQEALLRVEKQKEMVEERRNGIFDRLAELGYSKKLIARDVYDQRKARARWWQIVEEPEELSDEVWEKIREDLCIILDVRKEAMASAQALSKERAMNSSSPSRPKFRSKKTGWVAGAESDGSYRFVVPVDELDQRSP</sequence>
<dbReference type="AlphaFoldDB" id="R7SHA9"/>
<organism evidence="2 3">
    <name type="scientific">Fomitiporia mediterranea (strain MF3/22)</name>
    <name type="common">Grapevine white-rot fungus</name>
    <dbReference type="NCBI Taxonomy" id="694068"/>
    <lineage>
        <taxon>Eukaryota</taxon>
        <taxon>Fungi</taxon>
        <taxon>Dikarya</taxon>
        <taxon>Basidiomycota</taxon>
        <taxon>Agaricomycotina</taxon>
        <taxon>Agaricomycetes</taxon>
        <taxon>Hymenochaetales</taxon>
        <taxon>Hymenochaetaceae</taxon>
        <taxon>Fomitiporia</taxon>
    </lineage>
</organism>
<evidence type="ECO:0000256" key="1">
    <source>
        <dbReference type="SAM" id="MobiDB-lite"/>
    </source>
</evidence>
<proteinExistence type="predicted"/>